<name>A0AAD0Q7Y2_9ACTN</name>
<sequence length="1855" mass="206030">MTYDSLVNHGDYLSPHYLAEVLPKDLKAKDGLLTRWAAFEEAERRRHADAVAEAARDGLDRDAVPPRARTPREGLRALHGPYFAGRAALAQDAAALAEPAALAPEGWRKRYTESHLETLRALGYTDAHEQTVTVHSADRAYDIQVLHAEPGLYAVGCGWTTESDAALDPDGAGRLLDPVRTETSAPDLTDAKALTDFLFTCDTPPRHVLLLVGGVIVLADRLAWPEGRYLAADLDAALHRRDDRHGGELDTLAALFGSDSLRAPAEGGTAPLAAFLDRSGKHAVGVSTELREGLRLSVEWIANEVLDRLREPENGVAPADLDDPARLAKELSRESLRYLYRILFLLYAEASPALGILPSDYPEYEQGYGLQRLGDLVLRDLVGERSRRGFHLYESLDLLFEKVENGHRRYGTEPEDLAAEEAAREATKAEGEAAKLLAAGTITEAEYTDRIREADRARRAAARSTSAGLRFEALRSELFAKKAVRLISDDQIENPAYEEGGTDGRRPVLDTRLRNETLHKVLRRLMLTKGRGRERGGFISYAQLGINQLGAVYEGLMSYTGFIAEEELYEVAKGGDPSNGSWMVPASRAQDYDDAVFVKRTDEETGRRERVAHPRGSFVYRLAGRDRQTSASYYTPKSLTEVTVELALKHRLDQDGTTTPARELLEWKICEPALGSGAFLNEAIDQVAAEYLRRRERELGRKVDPELRQIELQKTKAYVALHNAYGVDLNATAVELAEVSLWLNSMHPGMRAPWFGLHLRRGNSLIGAGRKVYKADTLTGGGWLAKKNPLPPTDLPFRDGPLPEGAVHQFLLPAVGWGAVAAEPEAKKLAEDEAKALGRWRKGVQKAPKGPKPFQERGDETDEARRKRYERWRKAADKTELGRLQGVARRAEFLWSLVATRLELSERAVARRVDVWGADWLDQSTEAEDKQKVLDDLTRHGTPYWRLKTVMDAWCALWFWPLDRVGELDGVDPVYGTGGALAGGAAVPGAAAEAAAPERAEPVAPAEPASGSAPGDQLWRTAGLFDDPDGEQDELGEALASSDGGVRKTPAARRPARSARPPERQVVPLQSFADWLEFLEAVLGTSDMPEESLLSGIEKLSPDDALEVLGDVEDRLEGFLGMRSAALLPFRYPWLNTVEDIAGTTEKDIRAEDGHGFFHWELHFAHVFRGAAGGFDLQVGNPPWVQPRWLENPVLAEHEPWFMLTEKPTKVERTRRRDDVLKSPRARAYLLAELASVSGMSEMLGSGPVYPLLAGTQPDLYRAFMSQTWRHMAGDGSIGLVHPDSHFSGDREGRLREAAYTRLRVHGDFVNAGNRFFPPPVGRSSHFGVHIYGRATEIGFDHLSWLFSVDALRLSADDDGTAPDPGVRYGVSWDERPHRKRVVRVDEAVLARWQKLTGDESQPARQARLLSPVSTAEAQAIEALADYSLRLAEYEPQISSGYHESGAKAADLIDYNAPDATGVVRRPAGWSEVILKGPQIGLANPMFKQPSQGAGEVFGLNPMTLADAAVPESEYEYVAKPEVYRAAQDVWSDGRTLEQLKASEREVARARDAAGGRYEVEPSEITQDQMEAELLRRLRRPYTEFYRVAWRKMIAPDTERALYVALLPEGPSHIDALRSTALSDDRHTAVLGGFWASLPVDYLLRTARVGNLDVAPARRLPAPEIGHPLASSLLLRTLRLNCLTSAYASLWEDLYDPTWPAYEPWACDWAELQPLHAVGPTWNRKTPLRTERARRAALVEIDALVAVWLGVSADALVAMYKARFPIMQDFDSVTWFDANERKIAGNRYTYGFGQTKEHYEHFLAYQNKERSEPPEGYTAPFYKANREEEMREAHAYFSARLREAIDQGKWTPPAS</sequence>
<dbReference type="Gene3D" id="3.40.50.150">
    <property type="entry name" value="Vaccinia Virus protein VP39"/>
    <property type="match status" value="2"/>
</dbReference>
<keyword evidence="3" id="KW-0808">Transferase</keyword>
<accession>A0AAD0Q7Y2</accession>
<evidence type="ECO:0000256" key="1">
    <source>
        <dbReference type="ARBA" id="ARBA00011900"/>
    </source>
</evidence>
<feature type="compositionally biased region" description="Acidic residues" evidence="5">
    <location>
        <begin position="1026"/>
        <end position="1036"/>
    </location>
</feature>
<feature type="region of interest" description="Disordered" evidence="5">
    <location>
        <begin position="842"/>
        <end position="865"/>
    </location>
</feature>
<evidence type="ECO:0000256" key="5">
    <source>
        <dbReference type="SAM" id="MobiDB-lite"/>
    </source>
</evidence>
<reference evidence="6 7" key="1">
    <citation type="submission" date="2018-07" db="EMBL/GenBank/DDBJ databases">
        <title>Complete genome sequence of soil actinomycete Streptomyces cavourensis tj430.</title>
        <authorList>
            <person name="Wang P."/>
            <person name="Huang Y."/>
        </authorList>
    </citation>
    <scope>NUCLEOTIDE SEQUENCE [LARGE SCALE GENOMIC DNA]</scope>
    <source>
        <strain evidence="6 7">TJ430</strain>
    </source>
</reference>
<comment type="catalytic activity">
    <reaction evidence="4">
        <text>a 2'-deoxyadenosine in DNA + S-adenosyl-L-methionine = an N(6)-methyl-2'-deoxyadenosine in DNA + S-adenosyl-L-homocysteine + H(+)</text>
        <dbReference type="Rhea" id="RHEA:15197"/>
        <dbReference type="Rhea" id="RHEA-COMP:12418"/>
        <dbReference type="Rhea" id="RHEA-COMP:12419"/>
        <dbReference type="ChEBI" id="CHEBI:15378"/>
        <dbReference type="ChEBI" id="CHEBI:57856"/>
        <dbReference type="ChEBI" id="CHEBI:59789"/>
        <dbReference type="ChEBI" id="CHEBI:90615"/>
        <dbReference type="ChEBI" id="CHEBI:90616"/>
        <dbReference type="EC" id="2.1.1.72"/>
    </reaction>
</comment>
<dbReference type="InterPro" id="IPR050953">
    <property type="entry name" value="N4_N6_ade-DNA_methylase"/>
</dbReference>
<evidence type="ECO:0000313" key="7">
    <source>
        <dbReference type="Proteomes" id="UP000253779"/>
    </source>
</evidence>
<dbReference type="PANTHER" id="PTHR33841">
    <property type="entry name" value="DNA METHYLTRANSFERASE YEEA-RELATED"/>
    <property type="match status" value="1"/>
</dbReference>
<dbReference type="Proteomes" id="UP000253779">
    <property type="component" value="Chromosome"/>
</dbReference>
<evidence type="ECO:0000256" key="3">
    <source>
        <dbReference type="ARBA" id="ARBA00022679"/>
    </source>
</evidence>
<dbReference type="GO" id="GO:0032259">
    <property type="term" value="P:methylation"/>
    <property type="evidence" value="ECO:0007669"/>
    <property type="project" value="UniProtKB-KW"/>
</dbReference>
<dbReference type="EMBL" id="CP030930">
    <property type="protein sequence ID" value="AXI73980.1"/>
    <property type="molecule type" value="Genomic_DNA"/>
</dbReference>
<dbReference type="SUPFAM" id="SSF53335">
    <property type="entry name" value="S-adenosyl-L-methionine-dependent methyltransferases"/>
    <property type="match status" value="1"/>
</dbReference>
<evidence type="ECO:0000256" key="4">
    <source>
        <dbReference type="ARBA" id="ARBA00047942"/>
    </source>
</evidence>
<evidence type="ECO:0000313" key="6">
    <source>
        <dbReference type="EMBL" id="AXI73980.1"/>
    </source>
</evidence>
<proteinExistence type="predicted"/>
<feature type="region of interest" description="Disordered" evidence="5">
    <location>
        <begin position="992"/>
        <end position="1064"/>
    </location>
</feature>
<gene>
    <name evidence="6" type="ORF">DTW94_23990</name>
</gene>
<evidence type="ECO:0000256" key="2">
    <source>
        <dbReference type="ARBA" id="ARBA00022603"/>
    </source>
</evidence>
<dbReference type="REBASE" id="265048">
    <property type="entry name" value="Sca430ORF23990P"/>
</dbReference>
<keyword evidence="2" id="KW-0489">Methyltransferase</keyword>
<dbReference type="InterPro" id="IPR029063">
    <property type="entry name" value="SAM-dependent_MTases_sf"/>
</dbReference>
<dbReference type="RefSeq" id="WP_114932789.1">
    <property type="nucleotide sequence ID" value="NZ_CP030930.1"/>
</dbReference>
<organism evidence="6 7">
    <name type="scientific">Streptomyces cavourensis</name>
    <dbReference type="NCBI Taxonomy" id="67258"/>
    <lineage>
        <taxon>Bacteria</taxon>
        <taxon>Bacillati</taxon>
        <taxon>Actinomycetota</taxon>
        <taxon>Actinomycetes</taxon>
        <taxon>Kitasatosporales</taxon>
        <taxon>Streptomycetaceae</taxon>
        <taxon>Streptomyces</taxon>
    </lineage>
</organism>
<dbReference type="EC" id="2.1.1.72" evidence="1"/>
<protein>
    <recommendedName>
        <fullName evidence="1">site-specific DNA-methyltransferase (adenine-specific)</fullName>
        <ecNumber evidence="1">2.1.1.72</ecNumber>
    </recommendedName>
</protein>
<dbReference type="GO" id="GO:0009007">
    <property type="term" value="F:site-specific DNA-methyltransferase (adenine-specific) activity"/>
    <property type="evidence" value="ECO:0007669"/>
    <property type="project" value="UniProtKB-EC"/>
</dbReference>
<dbReference type="PANTHER" id="PTHR33841:SF1">
    <property type="entry name" value="DNA METHYLTRANSFERASE A"/>
    <property type="match status" value="1"/>
</dbReference>
<feature type="compositionally biased region" description="Low complexity" evidence="5">
    <location>
        <begin position="1002"/>
        <end position="1015"/>
    </location>
</feature>